<dbReference type="Proteomes" id="UP000185839">
    <property type="component" value="Unassembled WGS sequence"/>
</dbReference>
<evidence type="ECO:0000313" key="1">
    <source>
        <dbReference type="EMBL" id="SIS89456.1"/>
    </source>
</evidence>
<reference evidence="2" key="1">
    <citation type="submission" date="2017-01" db="EMBL/GenBank/DDBJ databases">
        <authorList>
            <person name="Varghese N."/>
            <person name="Submissions S."/>
        </authorList>
    </citation>
    <scope>NUCLEOTIDE SEQUENCE [LARGE SCALE GENOMIC DNA]</scope>
    <source>
        <strain evidence="2">DSM 23145</strain>
    </source>
</reference>
<dbReference type="Pfam" id="PF04134">
    <property type="entry name" value="DCC1-like"/>
    <property type="match status" value="1"/>
</dbReference>
<dbReference type="STRING" id="713588.SAMN05421789_11030"/>
<dbReference type="AlphaFoldDB" id="A0A1N7MTN9"/>
<accession>A0A1N7MTN9</accession>
<dbReference type="EMBL" id="FTOI01000010">
    <property type="protein sequence ID" value="SIS89456.1"/>
    <property type="molecule type" value="Genomic_DNA"/>
</dbReference>
<evidence type="ECO:0000313" key="2">
    <source>
        <dbReference type="Proteomes" id="UP000185839"/>
    </source>
</evidence>
<dbReference type="RefSeq" id="WP_076387486.1">
    <property type="nucleotide sequence ID" value="NZ_FTOI01000010.1"/>
</dbReference>
<dbReference type="PANTHER" id="PTHR33639">
    <property type="entry name" value="THIOL-DISULFIDE OXIDOREDUCTASE DCC"/>
    <property type="match status" value="1"/>
</dbReference>
<sequence length="132" mass="15561">MNNYNNVVLYDGDCGFCNFWVQWILNNDSHDRFKFASLQSEYGQNFLKNQELPTDTFDTLYFIKDGMYYKKMYAVIKIGETLGGAYHGLFSLRLLPKFILDKMYDKVAENRKKLAGETCLLPTQEQRNKFIH</sequence>
<gene>
    <name evidence="1" type="ORF">SAMN05421789_11030</name>
</gene>
<keyword evidence="2" id="KW-1185">Reference proteome</keyword>
<dbReference type="PANTHER" id="PTHR33639:SF2">
    <property type="entry name" value="DUF393 DOMAIN-CONTAINING PROTEIN"/>
    <property type="match status" value="1"/>
</dbReference>
<proteinExistence type="predicted"/>
<organism evidence="1 2">
    <name type="scientific">Kaistella chaponensis</name>
    <dbReference type="NCBI Taxonomy" id="713588"/>
    <lineage>
        <taxon>Bacteria</taxon>
        <taxon>Pseudomonadati</taxon>
        <taxon>Bacteroidota</taxon>
        <taxon>Flavobacteriia</taxon>
        <taxon>Flavobacteriales</taxon>
        <taxon>Weeksellaceae</taxon>
        <taxon>Chryseobacterium group</taxon>
        <taxon>Kaistella</taxon>
    </lineage>
</organism>
<protein>
    <submittedName>
        <fullName evidence="1">Predicted thiol-disulfide oxidoreductase YuxK, DCC family</fullName>
    </submittedName>
</protein>
<name>A0A1N7MTN9_9FLAO</name>
<dbReference type="InterPro" id="IPR052927">
    <property type="entry name" value="DCC_oxidoreductase"/>
</dbReference>
<dbReference type="OrthoDB" id="9785438at2"/>
<dbReference type="InterPro" id="IPR007263">
    <property type="entry name" value="DCC1-like"/>
</dbReference>
<dbReference type="GO" id="GO:0015035">
    <property type="term" value="F:protein-disulfide reductase activity"/>
    <property type="evidence" value="ECO:0007669"/>
    <property type="project" value="InterPro"/>
</dbReference>